<feature type="region of interest" description="Disordered" evidence="7">
    <location>
        <begin position="286"/>
        <end position="310"/>
    </location>
</feature>
<dbReference type="PANTHER" id="PTHR23517">
    <property type="entry name" value="RESISTANCE PROTEIN MDTM, PUTATIVE-RELATED-RELATED"/>
    <property type="match status" value="1"/>
</dbReference>
<evidence type="ECO:0000256" key="2">
    <source>
        <dbReference type="ARBA" id="ARBA00022448"/>
    </source>
</evidence>
<dbReference type="PROSITE" id="PS50850">
    <property type="entry name" value="MFS"/>
    <property type="match status" value="1"/>
</dbReference>
<evidence type="ECO:0000313" key="11">
    <source>
        <dbReference type="Proteomes" id="UP000219453"/>
    </source>
</evidence>
<evidence type="ECO:0000256" key="1">
    <source>
        <dbReference type="ARBA" id="ARBA00004651"/>
    </source>
</evidence>
<accession>A0A285N3B0</accession>
<evidence type="ECO:0000256" key="3">
    <source>
        <dbReference type="ARBA" id="ARBA00022475"/>
    </source>
</evidence>
<dbReference type="Gene3D" id="1.20.1250.20">
    <property type="entry name" value="MFS general substrate transporter like domains"/>
    <property type="match status" value="1"/>
</dbReference>
<protein>
    <submittedName>
        <fullName evidence="10">Sugar phosphate permease</fullName>
    </submittedName>
</protein>
<keyword evidence="11" id="KW-1185">Reference proteome</keyword>
<comment type="subcellular location">
    <subcellularLocation>
        <location evidence="1">Cell membrane</location>
        <topology evidence="1">Multi-pass membrane protein</topology>
    </subcellularLocation>
</comment>
<dbReference type="InterPro" id="IPR020846">
    <property type="entry name" value="MFS_dom"/>
</dbReference>
<keyword evidence="5 8" id="KW-1133">Transmembrane helix</keyword>
<proteinExistence type="predicted"/>
<feature type="transmembrane region" description="Helical" evidence="8">
    <location>
        <begin position="324"/>
        <end position="344"/>
    </location>
</feature>
<feature type="transmembrane region" description="Helical" evidence="8">
    <location>
        <begin position="376"/>
        <end position="392"/>
    </location>
</feature>
<feature type="transmembrane region" description="Helical" evidence="8">
    <location>
        <begin position="465"/>
        <end position="487"/>
    </location>
</feature>
<evidence type="ECO:0000313" key="10">
    <source>
        <dbReference type="EMBL" id="SNZ03964.1"/>
    </source>
</evidence>
<dbReference type="Proteomes" id="UP000219453">
    <property type="component" value="Unassembled WGS sequence"/>
</dbReference>
<evidence type="ECO:0000256" key="6">
    <source>
        <dbReference type="ARBA" id="ARBA00023136"/>
    </source>
</evidence>
<organism evidence="10 11">
    <name type="scientific">Natronoarchaeum philippinense</name>
    <dbReference type="NCBI Taxonomy" id="558529"/>
    <lineage>
        <taxon>Archaea</taxon>
        <taxon>Methanobacteriati</taxon>
        <taxon>Methanobacteriota</taxon>
        <taxon>Stenosarchaea group</taxon>
        <taxon>Halobacteria</taxon>
        <taxon>Halobacteriales</taxon>
        <taxon>Natronoarchaeaceae</taxon>
    </lineage>
</organism>
<feature type="transmembrane region" description="Helical" evidence="8">
    <location>
        <begin position="399"/>
        <end position="419"/>
    </location>
</feature>
<feature type="transmembrane region" description="Helical" evidence="8">
    <location>
        <begin position="166"/>
        <end position="184"/>
    </location>
</feature>
<dbReference type="InterPro" id="IPR011701">
    <property type="entry name" value="MFS"/>
</dbReference>
<evidence type="ECO:0000259" key="9">
    <source>
        <dbReference type="PROSITE" id="PS50850"/>
    </source>
</evidence>
<keyword evidence="6 8" id="KW-0472">Membrane</keyword>
<name>A0A285N3B0_NATPI</name>
<feature type="transmembrane region" description="Helical" evidence="8">
    <location>
        <begin position="229"/>
        <end position="249"/>
    </location>
</feature>
<feature type="transmembrane region" description="Helical" evidence="8">
    <location>
        <begin position="425"/>
        <end position="444"/>
    </location>
</feature>
<dbReference type="Pfam" id="PF07690">
    <property type="entry name" value="MFS_1"/>
    <property type="match status" value="1"/>
</dbReference>
<keyword evidence="3" id="KW-1003">Cell membrane</keyword>
<dbReference type="PANTHER" id="PTHR23517:SF2">
    <property type="entry name" value="MULTIDRUG RESISTANCE PROTEIN MDTH"/>
    <property type="match status" value="1"/>
</dbReference>
<keyword evidence="2" id="KW-0813">Transport</keyword>
<keyword evidence="4 8" id="KW-0812">Transmembrane</keyword>
<reference evidence="10 11" key="1">
    <citation type="submission" date="2017-09" db="EMBL/GenBank/DDBJ databases">
        <authorList>
            <person name="Ehlers B."/>
            <person name="Leendertz F.H."/>
        </authorList>
    </citation>
    <scope>NUCLEOTIDE SEQUENCE [LARGE SCALE GENOMIC DNA]</scope>
    <source>
        <strain evidence="10 11">DSM 27208</strain>
    </source>
</reference>
<feature type="transmembrane region" description="Helical" evidence="8">
    <location>
        <begin position="134"/>
        <end position="154"/>
    </location>
</feature>
<dbReference type="SUPFAM" id="SSF103473">
    <property type="entry name" value="MFS general substrate transporter"/>
    <property type="match status" value="1"/>
</dbReference>
<dbReference type="InterPro" id="IPR036259">
    <property type="entry name" value="MFS_trans_sf"/>
</dbReference>
<evidence type="ECO:0000256" key="7">
    <source>
        <dbReference type="SAM" id="MobiDB-lite"/>
    </source>
</evidence>
<dbReference type="AlphaFoldDB" id="A0A285N3B0"/>
<dbReference type="GO" id="GO:0022857">
    <property type="term" value="F:transmembrane transporter activity"/>
    <property type="evidence" value="ECO:0007669"/>
    <property type="project" value="InterPro"/>
</dbReference>
<feature type="transmembrane region" description="Helical" evidence="8">
    <location>
        <begin position="493"/>
        <end position="514"/>
    </location>
</feature>
<feature type="transmembrane region" description="Helical" evidence="8">
    <location>
        <begin position="255"/>
        <end position="274"/>
    </location>
</feature>
<evidence type="ECO:0000256" key="8">
    <source>
        <dbReference type="SAM" id="Phobius"/>
    </source>
</evidence>
<evidence type="ECO:0000256" key="5">
    <source>
        <dbReference type="ARBA" id="ARBA00022989"/>
    </source>
</evidence>
<evidence type="ECO:0000256" key="4">
    <source>
        <dbReference type="ARBA" id="ARBA00022692"/>
    </source>
</evidence>
<sequence>MKIYKLIISVRIWTDFNCAHHQRATKFEFRPTVSKRVEIVSRESNTCSEYAERRVRPRLRYRTLVGPESDIERSVRIAPTDALNISTALLSAVNRNDRAIVGLVMLGHATVHTYELSIPVLVTVWLTEFGTTEAAIGAVVTVGYALFGLGAVPAGVLADRLGSHRLIVACLVGMGAAFALLGLTPSSPTLGLAVVGLALVLWGAAASIYHPSGLSLISTGVDERGTAFAYHGMAGNVGIAFGPLATLLLLEVLPWRTVTLLLAVPAAVGVALALRVDVDETAAAEMGDGTASRSDGDAESRSDGGTAKTDAVDSVPEFVRGTRALFAGPFVAIFAIVILSGLFYRGFLTFLPDILGGFAAFEPIEVAGTRFAPDRYVYVAILTVGIAGQYVGGKVTDRAPPAVGIAVAMTSMAVLAVAFLPAANAGLAAFLVVGALLGFFLFFVQPQYQAAVAEATPSGRRGLSYGFTYLGVFGVGALGGGIAGAILTWGSSWLLFAALAGVAVTAALVAVVALGTDFGA</sequence>
<feature type="domain" description="Major facilitator superfamily (MFS) profile" evidence="9">
    <location>
        <begin position="83"/>
        <end position="518"/>
    </location>
</feature>
<dbReference type="InterPro" id="IPR050171">
    <property type="entry name" value="MFS_Transporters"/>
</dbReference>
<gene>
    <name evidence="10" type="ORF">SAMN06269185_0414</name>
</gene>
<dbReference type="EMBL" id="OBEJ01000001">
    <property type="protein sequence ID" value="SNZ03964.1"/>
    <property type="molecule type" value="Genomic_DNA"/>
</dbReference>
<feature type="transmembrane region" description="Helical" evidence="8">
    <location>
        <begin position="99"/>
        <end position="122"/>
    </location>
</feature>
<dbReference type="GO" id="GO:0005886">
    <property type="term" value="C:plasma membrane"/>
    <property type="evidence" value="ECO:0007669"/>
    <property type="project" value="UniProtKB-SubCell"/>
</dbReference>
<feature type="transmembrane region" description="Helical" evidence="8">
    <location>
        <begin position="190"/>
        <end position="209"/>
    </location>
</feature>